<evidence type="ECO:0000313" key="2">
    <source>
        <dbReference type="EMBL" id="BDW84840.1"/>
    </source>
</evidence>
<dbReference type="EMBL" id="AP027266">
    <property type="protein sequence ID" value="BDW84840.1"/>
    <property type="molecule type" value="Genomic_DNA"/>
</dbReference>
<evidence type="ECO:0000313" key="3">
    <source>
        <dbReference type="Proteomes" id="UP001337723"/>
    </source>
</evidence>
<dbReference type="SUPFAM" id="SSF54427">
    <property type="entry name" value="NTF2-like"/>
    <property type="match status" value="1"/>
</dbReference>
<organism evidence="2 3">
    <name type="scientific">Roseicyclus marinus</name>
    <dbReference type="NCBI Taxonomy" id="2161673"/>
    <lineage>
        <taxon>Bacteria</taxon>
        <taxon>Pseudomonadati</taxon>
        <taxon>Pseudomonadota</taxon>
        <taxon>Alphaproteobacteria</taxon>
        <taxon>Rhodobacterales</taxon>
        <taxon>Roseobacteraceae</taxon>
        <taxon>Roseicyclus</taxon>
    </lineage>
</organism>
<dbReference type="Proteomes" id="UP001337723">
    <property type="component" value="Chromosome"/>
</dbReference>
<dbReference type="Gene3D" id="3.10.450.50">
    <property type="match status" value="1"/>
</dbReference>
<name>A0AA48KK81_9RHOB</name>
<dbReference type="InterPro" id="IPR032710">
    <property type="entry name" value="NTF2-like_dom_sf"/>
</dbReference>
<dbReference type="AlphaFoldDB" id="A0AA48KK81"/>
<dbReference type="KEGG" id="rmai:MACH21_10170"/>
<dbReference type="InterPro" id="IPR011721">
    <property type="entry name" value="CHP02096"/>
</dbReference>
<evidence type="ECO:0000259" key="1">
    <source>
        <dbReference type="Pfam" id="PF12680"/>
    </source>
</evidence>
<accession>A0AA48KK81</accession>
<dbReference type="InterPro" id="IPR037401">
    <property type="entry name" value="SnoaL-like"/>
</dbReference>
<dbReference type="NCBIfam" id="TIGR02096">
    <property type="entry name" value="ketosteroid isomerase-related protein"/>
    <property type="match status" value="1"/>
</dbReference>
<keyword evidence="3" id="KW-1185">Reference proteome</keyword>
<feature type="domain" description="SnoaL-like" evidence="1">
    <location>
        <begin position="22"/>
        <end position="132"/>
    </location>
</feature>
<gene>
    <name evidence="2" type="ORF">MACH21_10170</name>
</gene>
<dbReference type="Pfam" id="PF12680">
    <property type="entry name" value="SnoaL_2"/>
    <property type="match status" value="1"/>
</dbReference>
<protein>
    <recommendedName>
        <fullName evidence="1">SnoaL-like domain-containing protein</fullName>
    </recommendedName>
</protein>
<reference evidence="2 3" key="1">
    <citation type="submission" date="2023-01" db="EMBL/GenBank/DDBJ databases">
        <title>Complete genome sequence of Roseicyclus marinus strain Dej080120_10.</title>
        <authorList>
            <person name="Ueki S."/>
            <person name="Maruyama F."/>
        </authorList>
    </citation>
    <scope>NUCLEOTIDE SEQUENCE [LARGE SCALE GENOMIC DNA]</scope>
    <source>
        <strain evidence="2 3">Dej080120_10</strain>
    </source>
</reference>
<sequence>MALPVGALAFYRQGMSDTHALITRYYAAFNAGDIDAMIACLSPDVAHHVNEGQVRRGTIAFRAFCDHMARCYAERLDDMVIMTTPDGTRAAAEFTVHGTYLATDKGLPPAHGQTYTLPAGGFFTIRDGQISRIVTYYNLADWMAQVSA</sequence>
<proteinExistence type="predicted"/>